<organism evidence="3 4">
    <name type="scientific">Gangjinia marincola</name>
    <dbReference type="NCBI Taxonomy" id="578463"/>
    <lineage>
        <taxon>Bacteria</taxon>
        <taxon>Pseudomonadati</taxon>
        <taxon>Bacteroidota</taxon>
        <taxon>Flavobacteriia</taxon>
        <taxon>Flavobacteriales</taxon>
        <taxon>Flavobacteriaceae</taxon>
        <taxon>Gangjinia</taxon>
    </lineage>
</organism>
<gene>
    <name evidence="3" type="ORF">GCM10009117_11440</name>
</gene>
<accession>A0ABP3XWI0</accession>
<name>A0ABP3XWI0_9FLAO</name>
<evidence type="ECO:0000313" key="3">
    <source>
        <dbReference type="EMBL" id="GAA0871997.1"/>
    </source>
</evidence>
<dbReference type="Proteomes" id="UP001500507">
    <property type="component" value="Unassembled WGS sequence"/>
</dbReference>
<evidence type="ECO:0000313" key="4">
    <source>
        <dbReference type="Proteomes" id="UP001500507"/>
    </source>
</evidence>
<dbReference type="Pfam" id="PF14289">
    <property type="entry name" value="DUF4369"/>
    <property type="match status" value="1"/>
</dbReference>
<comment type="caution">
    <text evidence="3">The sequence shown here is derived from an EMBL/GenBank/DDBJ whole genome shotgun (WGS) entry which is preliminary data.</text>
</comment>
<proteinExistence type="predicted"/>
<protein>
    <submittedName>
        <fullName evidence="3">DUF4369 domain-containing protein</fullName>
    </submittedName>
</protein>
<keyword evidence="4" id="KW-1185">Reference proteome</keyword>
<keyword evidence="1" id="KW-0175">Coiled coil</keyword>
<feature type="coiled-coil region" evidence="1">
    <location>
        <begin position="100"/>
        <end position="139"/>
    </location>
</feature>
<sequence>MIVTGSVKGLKKGTLYLQRIQDSILVNADSIVVKGQPTFKLSTTVTEPEVFYLYLDKVDQSDYDDRIEFFGEKGTISIKSNLDHFQRDAEVKGSKNQKLLKEYRTNAQKLNDQNLDLIKENFEAQKEGNEEKIFALNAQYDNYLKRKYLYTINYAVNNADHEVAPYLALNEIFDANLRFLDTIYTKLTPKVKESLYGKQLEKFIEDRRDLELLKPQDSIQ</sequence>
<evidence type="ECO:0000256" key="1">
    <source>
        <dbReference type="SAM" id="Coils"/>
    </source>
</evidence>
<feature type="domain" description="DUF4369" evidence="2">
    <location>
        <begin position="2"/>
        <end position="100"/>
    </location>
</feature>
<dbReference type="InterPro" id="IPR025380">
    <property type="entry name" value="DUF4369"/>
</dbReference>
<dbReference type="EMBL" id="BAAAFG010000013">
    <property type="protein sequence ID" value="GAA0871997.1"/>
    <property type="molecule type" value="Genomic_DNA"/>
</dbReference>
<evidence type="ECO:0000259" key="2">
    <source>
        <dbReference type="Pfam" id="PF14289"/>
    </source>
</evidence>
<reference evidence="4" key="1">
    <citation type="journal article" date="2019" name="Int. J. Syst. Evol. Microbiol.">
        <title>The Global Catalogue of Microorganisms (GCM) 10K type strain sequencing project: providing services to taxonomists for standard genome sequencing and annotation.</title>
        <authorList>
            <consortium name="The Broad Institute Genomics Platform"/>
            <consortium name="The Broad Institute Genome Sequencing Center for Infectious Disease"/>
            <person name="Wu L."/>
            <person name="Ma J."/>
        </authorList>
    </citation>
    <scope>NUCLEOTIDE SEQUENCE [LARGE SCALE GENOMIC DNA]</scope>
    <source>
        <strain evidence="4">JCM 16082</strain>
    </source>
</reference>